<gene>
    <name evidence="2" type="ORF">BGW38_009722</name>
</gene>
<protein>
    <submittedName>
        <fullName evidence="2">Uncharacterized protein</fullName>
    </submittedName>
</protein>
<dbReference type="AlphaFoldDB" id="A0A9P6F8Y1"/>
<name>A0A9P6F8Y1_9FUNG</name>
<evidence type="ECO:0000313" key="2">
    <source>
        <dbReference type="EMBL" id="KAF9544640.1"/>
    </source>
</evidence>
<accession>A0A9P6F8Y1</accession>
<evidence type="ECO:0000313" key="3">
    <source>
        <dbReference type="Proteomes" id="UP000780801"/>
    </source>
</evidence>
<evidence type="ECO:0000256" key="1">
    <source>
        <dbReference type="SAM" id="MobiDB-lite"/>
    </source>
</evidence>
<feature type="region of interest" description="Disordered" evidence="1">
    <location>
        <begin position="25"/>
        <end position="61"/>
    </location>
</feature>
<feature type="non-terminal residue" evidence="2">
    <location>
        <position position="106"/>
    </location>
</feature>
<feature type="compositionally biased region" description="Acidic residues" evidence="1">
    <location>
        <begin position="25"/>
        <end position="58"/>
    </location>
</feature>
<proteinExistence type="predicted"/>
<dbReference type="EMBL" id="JAABOA010007313">
    <property type="protein sequence ID" value="KAF9544640.1"/>
    <property type="molecule type" value="Genomic_DNA"/>
</dbReference>
<reference evidence="2" key="1">
    <citation type="journal article" date="2020" name="Fungal Divers.">
        <title>Resolving the Mortierellaceae phylogeny through synthesis of multi-gene phylogenetics and phylogenomics.</title>
        <authorList>
            <person name="Vandepol N."/>
            <person name="Liber J."/>
            <person name="Desiro A."/>
            <person name="Na H."/>
            <person name="Kennedy M."/>
            <person name="Barry K."/>
            <person name="Grigoriev I.V."/>
            <person name="Miller A.N."/>
            <person name="O'Donnell K."/>
            <person name="Stajich J.E."/>
            <person name="Bonito G."/>
        </authorList>
    </citation>
    <scope>NUCLEOTIDE SEQUENCE</scope>
    <source>
        <strain evidence="2">KOD1015</strain>
    </source>
</reference>
<keyword evidence="3" id="KW-1185">Reference proteome</keyword>
<sequence>MLVISSLRKLAALFSDESYPGCEGDDAYDNYTDSDLDAGEVDIDPLSDTDPVADDADPSIDNAESHVSIADDVGEESEAELDVESSIDANFDATPILAMTEGTPIN</sequence>
<comment type="caution">
    <text evidence="2">The sequence shown here is derived from an EMBL/GenBank/DDBJ whole genome shotgun (WGS) entry which is preliminary data.</text>
</comment>
<organism evidence="2 3">
    <name type="scientific">Lunasporangiospora selenospora</name>
    <dbReference type="NCBI Taxonomy" id="979761"/>
    <lineage>
        <taxon>Eukaryota</taxon>
        <taxon>Fungi</taxon>
        <taxon>Fungi incertae sedis</taxon>
        <taxon>Mucoromycota</taxon>
        <taxon>Mortierellomycotina</taxon>
        <taxon>Mortierellomycetes</taxon>
        <taxon>Mortierellales</taxon>
        <taxon>Mortierellaceae</taxon>
        <taxon>Lunasporangiospora</taxon>
    </lineage>
</organism>
<dbReference type="Proteomes" id="UP000780801">
    <property type="component" value="Unassembled WGS sequence"/>
</dbReference>